<reference evidence="1 2" key="1">
    <citation type="submission" date="2020-08" db="EMBL/GenBank/DDBJ databases">
        <title>Genomic Encyclopedia of Type Strains, Phase IV (KMG-IV): sequencing the most valuable type-strain genomes for metagenomic binning, comparative biology and taxonomic classification.</title>
        <authorList>
            <person name="Goeker M."/>
        </authorList>
    </citation>
    <scope>NUCLEOTIDE SEQUENCE [LARGE SCALE GENOMIC DNA]</scope>
    <source>
        <strain evidence="1 2">DSM 102134</strain>
    </source>
</reference>
<protein>
    <recommendedName>
        <fullName evidence="3">DUF4112 domain-containing protein</fullName>
    </recommendedName>
</protein>
<dbReference type="PANTHER" id="PTHR35519:SF2">
    <property type="entry name" value="PH DOMAIN PROTEIN"/>
    <property type="match status" value="1"/>
</dbReference>
<evidence type="ECO:0000313" key="1">
    <source>
        <dbReference type="EMBL" id="MBB6181710.1"/>
    </source>
</evidence>
<dbReference type="EMBL" id="JACHEJ010000012">
    <property type="protein sequence ID" value="MBB6181710.1"/>
    <property type="molecule type" value="Genomic_DNA"/>
</dbReference>
<organism evidence="1 2">
    <name type="scientific">Pseudorhizobium flavum</name>
    <dbReference type="NCBI Taxonomy" id="1335061"/>
    <lineage>
        <taxon>Bacteria</taxon>
        <taxon>Pseudomonadati</taxon>
        <taxon>Pseudomonadota</taxon>
        <taxon>Alphaproteobacteria</taxon>
        <taxon>Hyphomicrobiales</taxon>
        <taxon>Rhizobiaceae</taxon>
        <taxon>Rhizobium/Agrobacterium group</taxon>
        <taxon>Pseudorhizobium</taxon>
    </lineage>
</organism>
<sequence length="141" mass="15262">MMSGNDEGWGVGSRSHEERIQLLRRLRRLNNLARLLDTAVRVPGTGIRFGADSLLGLLPVIGDASGAIIGLAIVNEGRRLGVPSDKLARMLTNIAVDAAVGSVPLLGDAFDVYFKAHKRNIGIILDHFDVEAAELAEPRRR</sequence>
<dbReference type="AlphaFoldDB" id="A0A7W9Z0B0"/>
<comment type="caution">
    <text evidence="1">The sequence shown here is derived from an EMBL/GenBank/DDBJ whole genome shotgun (WGS) entry which is preliminary data.</text>
</comment>
<dbReference type="PANTHER" id="PTHR35519">
    <property type="entry name" value="MEMBRANE PROTEINS"/>
    <property type="match status" value="1"/>
</dbReference>
<name>A0A7W9Z0B0_9HYPH</name>
<gene>
    <name evidence="1" type="ORF">HNQ75_003698</name>
</gene>
<accession>A0A7W9Z0B0</accession>
<evidence type="ECO:0000313" key="2">
    <source>
        <dbReference type="Proteomes" id="UP000535501"/>
    </source>
</evidence>
<keyword evidence="2" id="KW-1185">Reference proteome</keyword>
<dbReference type="InterPro" id="IPR025187">
    <property type="entry name" value="DUF4112"/>
</dbReference>
<dbReference type="Proteomes" id="UP000535501">
    <property type="component" value="Unassembled WGS sequence"/>
</dbReference>
<proteinExistence type="predicted"/>
<evidence type="ECO:0008006" key="3">
    <source>
        <dbReference type="Google" id="ProtNLM"/>
    </source>
</evidence>
<dbReference type="Pfam" id="PF13430">
    <property type="entry name" value="DUF4112"/>
    <property type="match status" value="1"/>
</dbReference>